<name>A0A8H5LW73_9AGAR</name>
<dbReference type="Pfam" id="PF13519">
    <property type="entry name" value="VWA_2"/>
    <property type="match status" value="1"/>
</dbReference>
<keyword evidence="2 3" id="KW-0344">Guanine-nucleotide releasing factor</keyword>
<dbReference type="CDD" id="cd06224">
    <property type="entry name" value="REM"/>
    <property type="match status" value="1"/>
</dbReference>
<dbReference type="SUPFAM" id="SSF48366">
    <property type="entry name" value="Ras GEF"/>
    <property type="match status" value="1"/>
</dbReference>
<feature type="coiled-coil region" evidence="5">
    <location>
        <begin position="1685"/>
        <end position="1712"/>
    </location>
</feature>
<dbReference type="InterPro" id="IPR056685">
    <property type="entry name" value="DUF7783"/>
</dbReference>
<evidence type="ECO:0000259" key="8">
    <source>
        <dbReference type="PROSITE" id="PS50002"/>
    </source>
</evidence>
<sequence length="3405" mass="376460">MPSSLMTMFTSQLKINTSLSAPPSQFISPSPRSRTFSNTSSTSSLSVLSPPPSSSTNASSTSLVSPDIPSNPVSPFADEAADPMPEYVLAMHDYDPQHNVDTCLAFRAGQVIHVLNRDSSGWWDGELEGSRGWFPSNYVNADVNPLVDADDDNNDVGIPSYSASQLASSSYTNPDLSSHVPPVMVPLLHGMSLLQSAARSSRISHFQPSTACIISCVRNVLSATDTLIREAPILRQFPVLADERRLVLSTLASLVAQAKRASADDLDDFTRDAEVDEMLRRAQQVFDWVRRFVALACQCGVDLPTRRDSGNNVVKVTVLRDTDLNGVADDNDTTVIQHAVPTASPPGKTPTKRHNVKSRPATPGTVTRAKSMSDFRSRGKAGVKRAPVPPPPLPSTRSFSVNGHRPVDSVASTSSASSISSLGSVFPPSQPPFPHGPCTMAEVLQALRTTHDHYLSAVAAFVGHAHSHSRFSHASSMGHMYELIREIVDMSCRLLSIVEAVLQHPDIPSHRLGSLRAAKEQLYNVTSELAESVRLLTIPLPQAMSDEEEKKVLLRSATAALKAGGDLVFSIKVCLNRSVGDKPFMINVPLGEPGPSSSSGSLHARSASASFLQRSRSSSRKLPAMKNGIEELVDEDVTIQARSDPPILIRSATSSGSESSRASQSSSAASGETHITTPSERKIPSPLIISRAVFEPPLVSPVSVIKTDDGTTWEGSTRGHHQLSLEEKVVYGNLPDIPPPEPSAPIPTSVKGPTRFLFSHDYAAEDIAYNSEGTLVGATLSVLVEKLTPHDSIVDAAFSAVFFMTFRLFGTPIEVADTLIARYNLLPPPGLPEEDFALWQQQKGLAVRLRVSNFIKTWLEIYWRSVPDNTALYILEPFTRAELVPVFPGPAERILEMISRRREQSDSGNGISPIGDRTRDPGMSLNPPSIPLPSEIPRPLMTKPLFSALKSRNFGTISVTDFDPLELARQMTIMESKLYARITPEEILESGQDSGVKSSPPVNVKEMSSLSTAITGWVAESILNERDTKKRTALVKFFIKVADSKRRGLTQKSKHQLESLRKLADHGRNYHEYRSKLRNTAPPAVPFLGLYLTDVTFCREGNPSHRNSPVNPDKKLLNFNKYHKLARIVQDMQRFQTPYNLKDIPEVQEYLAHAFKASQKKGDLQDLYRRSLLVEPKQPADAPPSGPSGDMRQLFNWASRDRSQAQQAQVVAPDNEAAFTIGIGLALPQGWRPSSFYLVRSLTDYFFIASAASSGCVWVGTLPQTVMASFKPPNIFSDSDRKMTHPRTGTRMSNGMPIDNFNNIYFRKKEDEIGDRAAAPADGANKIDFNGNNVDTTSMSSTKKIFDVEDLALKIKGMYCILDLISEQGSSGLVDKIIITQESLERFINDVVPGAYTSMTKVDFKALDNIGIKPLGVYGSKAQIVELLYSIHAIDDTLVRLLLNATDDAPGPKLRPGLYFVRVSPVPNEVERVLVVFWPEDTTWDDGAISSVRRNRITFMRYLSKIADQTLCLVSEAHAKSIVWNDTVSVDVDDSEEDATMEEADDVASRLFMFEVSQTNEQEESVKTRPGIRMPVSDLGPQSLPPDFPLISDDLKAIIIPGETSQGILTTHFVPLKTTQELIRNDVVNKTVFRSILEGCTTLSLGNNITDAGIRVLAENGMDQVFPEELREWKERGAKIDAQVREQKNGQMLELEAKAESMKNELGASIREALLELVTDMYPMLNLSQLSSEYIPVVEPVPDGSPCALQLSAQGQKLTPVIPQNGSLILPRFEELLGYNTLNKLPGNFKAHKKSLIAIQVLLGIKGLSNDARRECMNTILADGDIKNANSSSKWKRRIGAFFAGKGQKPLADQITDQTEQRLKVTDDVAFVKSLGDLERKDSSLKSSISSAIKSAESQLTHMIQKNFEILLREADATQQKELQERIYEQCAANGDRLRQVSTWDFIRAVQSKANPSSSGQRQRSSDPVLEYKIQPITLTSDDLQNLRLDKNFIPTPKVESRAANVFQLPIYYTVQHIQLLKNEKCLLVVNTGTEFRVFCERPAALDNAIHQSNGKSLHQSKLGKDVVVAFDESTRTLAIVACEKLQLHTYSYDENFANLRAHEPVMLSQWYPSGTSIRLACFISGVDELLLADSLGQLRIFSQVVQQFRPATIELDRVPLKAMSSPDGSSLFLVFAECSGFSVHVYSWSTFRSDEGTVLDIGALPDIPVITSFDTGASTHLVWIEITTCSCRSFALDITKRATEFSFEAKGSRSSRDSKEHQSVHNALIDCHADVWTRFPVIPAISRQTLVTKDHRRISRLTFVTDLNQHRFKPYFAKMIHSFHQRTRKPTGDVLKALQIESVSFENILRKLVEESDWDISEFRAGEWLVDVLCLIPIQLAVARDNRFLPLKDGVSSSALEKSLLGANVSQIVDALSFGCPTGPPRYAIESLPEWTIFALARVDYAVILAGQSCFIYGWVGAGEQSVGKSFALNHLADTSFAGSAMRTTEGVWMSVTPTNSALIVTLDFEGKFTLLSLQEDTLLVLFNAALSNLVREHLVVFSILTAKQILFRNNFALSRDIAGMFQSFQSSSTVLDPKANPTLFQSTLVIIIKKIVQDEQDANFISKLHAGRLDIIPWPVIESKQFYSLFPVLRARLDKQTVTHPTAGEFLKTLKTMMAKLKANDWGALSDTIAAHRASQLMETLPYALIYGYSDMDQEPLMAYNSLFLKNLDTNAIIEGSRTPGVFYISGASFSSEQALRELTASWDKFTERNFAENDRTWIEDLSRYLANLAGRRIEHVRQWIDSNLVRFKADHANIDALRRMMDNEVIDLKSHVELCKVKCESCNLLCIRGRRHNEKDAHDCATDHKCAHPCDFDDGHDEEDEEVPCGFAAGHTGKHMLLTTRMRVTSALRAHMHAARFVTVFSTLNELLTPRKRSPAVWYTSICLMVRYILALILVINPVTFPTPSIFVTIESAPFNVSFVLVCAAKITCMVSMPTLSISAGQFGTFQYTKSPNVFLVFFLSPPAALIMSVLIAILPQKILSTTVNQSHTGQQHETRHGSMSRTRWTVDDANDAIELGGRKFGSGDNGAPMLCNLFCSDMGRHVHVDYCRAPLGQPCPRSEGTEHVTHRMYPEPDQRKDWISKIHIRENIKPISPSGPEHAATTANPAQPSYCTLPMFHPPASFDAGMGHISSDGHHFSCKNPVVLQQAFHVSASMYSRDRLPLPNTPATALISGKCDNCLGAVYSALYGFWTSRNAALAGSGVQVSRRDAYSIILFDDRVTTVLENDFTSNPDELLNAVLKFGPNGYTDYTKALNAARNIMTQHWSTERSPVIIFLSDGYGFVQDTVVDGLCREANDTLKRMAQIAREVQNRAVKDPLMPAAAYLESSYAEALDSVRLAETFLGFANSMKKTRGALLH</sequence>
<dbReference type="InterPro" id="IPR027417">
    <property type="entry name" value="P-loop_NTPase"/>
</dbReference>
<feature type="transmembrane region" description="Helical" evidence="7">
    <location>
        <begin position="2960"/>
        <end position="2981"/>
    </location>
</feature>
<comment type="caution">
    <text evidence="11">The sequence shown here is derived from an EMBL/GenBank/DDBJ whole genome shotgun (WGS) entry which is preliminary data.</text>
</comment>
<evidence type="ECO:0000256" key="3">
    <source>
        <dbReference type="PROSITE-ProRule" id="PRU00168"/>
    </source>
</evidence>
<dbReference type="PROSITE" id="PS50002">
    <property type="entry name" value="SH3"/>
    <property type="match status" value="1"/>
</dbReference>
<keyword evidence="5" id="KW-0175">Coiled coil</keyword>
<dbReference type="InterPro" id="IPR036465">
    <property type="entry name" value="vWFA_dom_sf"/>
</dbReference>
<evidence type="ECO:0000259" key="10">
    <source>
        <dbReference type="PROSITE" id="PS50212"/>
    </source>
</evidence>
<dbReference type="Gene3D" id="1.10.840.10">
    <property type="entry name" value="Ras guanine-nucleotide exchange factors catalytic domain"/>
    <property type="match status" value="2"/>
</dbReference>
<dbReference type="InterPro" id="IPR001895">
    <property type="entry name" value="RASGEF_cat_dom"/>
</dbReference>
<gene>
    <name evidence="11" type="ORF">D9757_009623</name>
</gene>
<dbReference type="OrthoDB" id="28357at2759"/>
<feature type="domain" description="N-terminal Ras-GEF" evidence="10">
    <location>
        <begin position="771"/>
        <end position="902"/>
    </location>
</feature>
<dbReference type="Pfam" id="PF00617">
    <property type="entry name" value="RasGEF"/>
    <property type="match status" value="2"/>
</dbReference>
<dbReference type="Pfam" id="PF07653">
    <property type="entry name" value="SH3_2"/>
    <property type="match status" value="1"/>
</dbReference>
<feature type="domain" description="SH3" evidence="8">
    <location>
        <begin position="83"/>
        <end position="144"/>
    </location>
</feature>
<feature type="compositionally biased region" description="Low complexity" evidence="6">
    <location>
        <begin position="28"/>
        <end position="66"/>
    </location>
</feature>
<feature type="transmembrane region" description="Helical" evidence="7">
    <location>
        <begin position="3001"/>
        <end position="3022"/>
    </location>
</feature>
<feature type="transmembrane region" description="Helical" evidence="7">
    <location>
        <begin position="2923"/>
        <end position="2948"/>
    </location>
</feature>
<evidence type="ECO:0000313" key="11">
    <source>
        <dbReference type="EMBL" id="KAF5372260.1"/>
    </source>
</evidence>
<evidence type="ECO:0000256" key="7">
    <source>
        <dbReference type="SAM" id="Phobius"/>
    </source>
</evidence>
<feature type="region of interest" description="Disordered" evidence="6">
    <location>
        <begin position="643"/>
        <end position="682"/>
    </location>
</feature>
<dbReference type="CDD" id="cd11883">
    <property type="entry name" value="SH3_Sdc25"/>
    <property type="match status" value="1"/>
</dbReference>
<evidence type="ECO:0000256" key="2">
    <source>
        <dbReference type="ARBA" id="ARBA00022658"/>
    </source>
</evidence>
<feature type="compositionally biased region" description="Low complexity" evidence="6">
    <location>
        <begin position="650"/>
        <end position="673"/>
    </location>
</feature>
<dbReference type="Pfam" id="PF00618">
    <property type="entry name" value="RasGEF_N"/>
    <property type="match status" value="1"/>
</dbReference>
<dbReference type="GO" id="GO:0005886">
    <property type="term" value="C:plasma membrane"/>
    <property type="evidence" value="ECO:0007669"/>
    <property type="project" value="TreeGrafter"/>
</dbReference>
<feature type="region of interest" description="Disordered" evidence="6">
    <location>
        <begin position="591"/>
        <end position="623"/>
    </location>
</feature>
<dbReference type="SMART" id="SM00229">
    <property type="entry name" value="RasGEFN"/>
    <property type="match status" value="1"/>
</dbReference>
<dbReference type="PROSITE" id="PS50009">
    <property type="entry name" value="RASGEF_CAT"/>
    <property type="match status" value="1"/>
</dbReference>
<dbReference type="PANTHER" id="PTHR23113:SF354">
    <property type="entry name" value="BUD SITE SELECTION PROTEIN 5"/>
    <property type="match status" value="1"/>
</dbReference>
<evidence type="ECO:0000256" key="5">
    <source>
        <dbReference type="SAM" id="Coils"/>
    </source>
</evidence>
<feature type="region of interest" description="Disordered" evidence="6">
    <location>
        <begin position="339"/>
        <end position="402"/>
    </location>
</feature>
<dbReference type="InterPro" id="IPR002035">
    <property type="entry name" value="VWF_A"/>
</dbReference>
<proteinExistence type="predicted"/>
<dbReference type="InterPro" id="IPR001452">
    <property type="entry name" value="SH3_domain"/>
</dbReference>
<dbReference type="GO" id="GO:0005085">
    <property type="term" value="F:guanyl-nucleotide exchange factor activity"/>
    <property type="evidence" value="ECO:0007669"/>
    <property type="project" value="UniProtKB-KW"/>
</dbReference>
<feature type="region of interest" description="Disordered" evidence="6">
    <location>
        <begin position="20"/>
        <end position="79"/>
    </location>
</feature>
<organism evidence="11 12">
    <name type="scientific">Collybiopsis confluens</name>
    <dbReference type="NCBI Taxonomy" id="2823264"/>
    <lineage>
        <taxon>Eukaryota</taxon>
        <taxon>Fungi</taxon>
        <taxon>Dikarya</taxon>
        <taxon>Basidiomycota</taxon>
        <taxon>Agaricomycotina</taxon>
        <taxon>Agaricomycetes</taxon>
        <taxon>Agaricomycetidae</taxon>
        <taxon>Agaricales</taxon>
        <taxon>Marasmiineae</taxon>
        <taxon>Omphalotaceae</taxon>
        <taxon>Collybiopsis</taxon>
    </lineage>
</organism>
<keyword evidence="12" id="KW-1185">Reference proteome</keyword>
<dbReference type="Pfam" id="PF25006">
    <property type="entry name" value="DUF7783"/>
    <property type="match status" value="1"/>
</dbReference>
<evidence type="ECO:0000256" key="1">
    <source>
        <dbReference type="ARBA" id="ARBA00022443"/>
    </source>
</evidence>
<keyword evidence="7" id="KW-0472">Membrane</keyword>
<dbReference type="GO" id="GO:0007265">
    <property type="term" value="P:Ras protein signal transduction"/>
    <property type="evidence" value="ECO:0007669"/>
    <property type="project" value="TreeGrafter"/>
</dbReference>
<dbReference type="SUPFAM" id="SSF53300">
    <property type="entry name" value="vWA-like"/>
    <property type="match status" value="1"/>
</dbReference>
<feature type="region of interest" description="Disordered" evidence="6">
    <location>
        <begin position="900"/>
        <end position="934"/>
    </location>
</feature>
<accession>A0A8H5LW73</accession>
<dbReference type="PROSITE" id="PS50212">
    <property type="entry name" value="RASGEF_NTER"/>
    <property type="match status" value="1"/>
</dbReference>
<evidence type="ECO:0000259" key="9">
    <source>
        <dbReference type="PROSITE" id="PS50009"/>
    </source>
</evidence>
<dbReference type="InterPro" id="IPR036964">
    <property type="entry name" value="RASGEF_cat_dom_sf"/>
</dbReference>
<dbReference type="EMBL" id="JAACJN010000112">
    <property type="protein sequence ID" value="KAF5372260.1"/>
    <property type="molecule type" value="Genomic_DNA"/>
</dbReference>
<dbReference type="PROSITE" id="PS00720">
    <property type="entry name" value="RASGEF"/>
    <property type="match status" value="1"/>
</dbReference>
<dbReference type="Gene3D" id="3.40.50.410">
    <property type="entry name" value="von Willebrand factor, type A domain"/>
    <property type="match status" value="1"/>
</dbReference>
<feature type="domain" description="Ras-GEF" evidence="9">
    <location>
        <begin position="963"/>
        <end position="1177"/>
    </location>
</feature>
<reference evidence="11 12" key="1">
    <citation type="journal article" date="2020" name="ISME J.">
        <title>Uncovering the hidden diversity of litter-decomposition mechanisms in mushroom-forming fungi.</title>
        <authorList>
            <person name="Floudas D."/>
            <person name="Bentzer J."/>
            <person name="Ahren D."/>
            <person name="Johansson T."/>
            <person name="Persson P."/>
            <person name="Tunlid A."/>
        </authorList>
    </citation>
    <scope>NUCLEOTIDE SEQUENCE [LARGE SCALE GENOMIC DNA]</scope>
    <source>
        <strain evidence="11 12">CBS 406.79</strain>
    </source>
</reference>
<feature type="compositionally biased region" description="Low complexity" evidence="6">
    <location>
        <begin position="596"/>
        <end position="616"/>
    </location>
</feature>
<dbReference type="CDD" id="cd00198">
    <property type="entry name" value="vWFA"/>
    <property type="match status" value="1"/>
</dbReference>
<dbReference type="InterPro" id="IPR036028">
    <property type="entry name" value="SH3-like_dom_sf"/>
</dbReference>
<dbReference type="SMART" id="SM00326">
    <property type="entry name" value="SH3"/>
    <property type="match status" value="1"/>
</dbReference>
<evidence type="ECO:0000256" key="6">
    <source>
        <dbReference type="SAM" id="MobiDB-lite"/>
    </source>
</evidence>
<dbReference type="InterPro" id="IPR023578">
    <property type="entry name" value="Ras_GEF_dom_sf"/>
</dbReference>
<dbReference type="InterPro" id="IPR008937">
    <property type="entry name" value="Ras-like_GEF"/>
</dbReference>
<dbReference type="Proteomes" id="UP000518752">
    <property type="component" value="Unassembled WGS sequence"/>
</dbReference>
<dbReference type="InterPro" id="IPR000651">
    <property type="entry name" value="Ras-like_Gua-exchang_fac_N"/>
</dbReference>
<keyword evidence="7" id="KW-0812">Transmembrane</keyword>
<evidence type="ECO:0000256" key="4">
    <source>
        <dbReference type="PROSITE-ProRule" id="PRU00192"/>
    </source>
</evidence>
<protein>
    <submittedName>
        <fullName evidence="11">Uncharacterized protein</fullName>
    </submittedName>
</protein>
<dbReference type="Gene3D" id="3.40.50.300">
    <property type="entry name" value="P-loop containing nucleotide triphosphate hydrolases"/>
    <property type="match status" value="1"/>
</dbReference>
<dbReference type="SMART" id="SM00147">
    <property type="entry name" value="RasGEF"/>
    <property type="match status" value="1"/>
</dbReference>
<keyword evidence="7" id="KW-1133">Transmembrane helix</keyword>
<keyword evidence="1 4" id="KW-0728">SH3 domain</keyword>
<evidence type="ECO:0000313" key="12">
    <source>
        <dbReference type="Proteomes" id="UP000518752"/>
    </source>
</evidence>
<dbReference type="Gene3D" id="1.20.870.10">
    <property type="entry name" value="Son of sevenless (SoS) protein Chain: S domain 1"/>
    <property type="match status" value="2"/>
</dbReference>
<dbReference type="PANTHER" id="PTHR23113">
    <property type="entry name" value="GUANINE NUCLEOTIDE EXCHANGE FACTOR"/>
    <property type="match status" value="1"/>
</dbReference>
<dbReference type="Gene3D" id="2.30.30.40">
    <property type="entry name" value="SH3 Domains"/>
    <property type="match status" value="1"/>
</dbReference>
<dbReference type="SUPFAM" id="SSF50044">
    <property type="entry name" value="SH3-domain"/>
    <property type="match status" value="1"/>
</dbReference>
<dbReference type="InterPro" id="IPR019804">
    <property type="entry name" value="Ras_G-nucl-exch_fac_CS"/>
</dbReference>